<organism evidence="1 2">
    <name type="scientific">Pseudomonas putida</name>
    <name type="common">Arthrobacter siderocapsulatus</name>
    <dbReference type="NCBI Taxonomy" id="303"/>
    <lineage>
        <taxon>Bacteria</taxon>
        <taxon>Pseudomonadati</taxon>
        <taxon>Pseudomonadota</taxon>
        <taxon>Gammaproteobacteria</taxon>
        <taxon>Pseudomonadales</taxon>
        <taxon>Pseudomonadaceae</taxon>
        <taxon>Pseudomonas</taxon>
    </lineage>
</organism>
<dbReference type="AlphaFoldDB" id="A0A1Y3KZL7"/>
<proteinExistence type="predicted"/>
<name>A0A1Y3KZL7_PSEPU</name>
<dbReference type="Proteomes" id="UP000196082">
    <property type="component" value="Unassembled WGS sequence"/>
</dbReference>
<comment type="caution">
    <text evidence="1">The sequence shown here is derived from an EMBL/GenBank/DDBJ whole genome shotgun (WGS) entry which is preliminary data.</text>
</comment>
<gene>
    <name evidence="1" type="ORF">B8W72_17510</name>
</gene>
<evidence type="ECO:0000313" key="2">
    <source>
        <dbReference type="Proteomes" id="UP000196082"/>
    </source>
</evidence>
<sequence length="82" mass="8351">MSLQSGAVAAGAAEGVMASATDNGTWDSQEPGQAQEVLATVYQTEGDNQAAAAIRNQVNTEFGLNFIPVEWVAALGKVGTAP</sequence>
<reference evidence="1 2" key="1">
    <citation type="submission" date="2017-05" db="EMBL/GenBank/DDBJ databases">
        <title>Whole genome sequence of Pseudomonas putida isolate 1312 commercialized as a biostimulant.</title>
        <authorList>
            <person name="Crovadore J."/>
            <person name="Blanc P."/>
            <person name="Chablais R."/>
            <person name="Cochard B."/>
            <person name="Grizard D."/>
            <person name="Lefort F."/>
        </authorList>
    </citation>
    <scope>NUCLEOTIDE SEQUENCE [LARGE SCALE GENOMIC DNA]</scope>
    <source>
        <strain evidence="1 2">1312</strain>
    </source>
</reference>
<protein>
    <submittedName>
        <fullName evidence="1">Uncharacterized protein</fullName>
    </submittedName>
</protein>
<dbReference type="EMBL" id="NFSB01000080">
    <property type="protein sequence ID" value="OUM30564.1"/>
    <property type="molecule type" value="Genomic_DNA"/>
</dbReference>
<dbReference type="RefSeq" id="WP_086976950.1">
    <property type="nucleotide sequence ID" value="NZ_CP050951.1"/>
</dbReference>
<accession>A0A1Y3KZL7</accession>
<evidence type="ECO:0000313" key="1">
    <source>
        <dbReference type="EMBL" id="OUM30564.1"/>
    </source>
</evidence>